<organism evidence="1 2">
    <name type="scientific">Clavibacter californiensis</name>
    <dbReference type="NCBI Taxonomy" id="1401995"/>
    <lineage>
        <taxon>Bacteria</taxon>
        <taxon>Bacillati</taxon>
        <taxon>Actinomycetota</taxon>
        <taxon>Actinomycetes</taxon>
        <taxon>Micrococcales</taxon>
        <taxon>Microbacteriaceae</taxon>
        <taxon>Clavibacter</taxon>
    </lineage>
</organism>
<gene>
    <name evidence="1" type="ORF">DZF98_00200</name>
</gene>
<dbReference type="Proteomes" id="UP000265355">
    <property type="component" value="Unassembled WGS sequence"/>
</dbReference>
<evidence type="ECO:0000313" key="1">
    <source>
        <dbReference type="EMBL" id="RII94878.1"/>
    </source>
</evidence>
<reference evidence="1 2" key="1">
    <citation type="submission" date="2018-08" db="EMBL/GenBank/DDBJ databases">
        <title>Genome Sequence of Clavibacter michiganensis Subspecies type strains, and the Atypical Peach-Colored Strains Isolated from Tomato.</title>
        <authorList>
            <person name="Osdaghi E."/>
            <person name="Portier P."/>
            <person name="Briand M."/>
            <person name="Jacques M.-A."/>
        </authorList>
    </citation>
    <scope>NUCLEOTIDE SEQUENCE [LARGE SCALE GENOMIC DNA]</scope>
    <source>
        <strain evidence="1 2">CFBP 8216</strain>
    </source>
</reference>
<accession>A0ABX9NE22</accession>
<name>A0ABX9NE22_9MICO</name>
<keyword evidence="2" id="KW-1185">Reference proteome</keyword>
<evidence type="ECO:0008006" key="3">
    <source>
        <dbReference type="Google" id="ProtNLM"/>
    </source>
</evidence>
<evidence type="ECO:0000313" key="2">
    <source>
        <dbReference type="Proteomes" id="UP000265355"/>
    </source>
</evidence>
<proteinExistence type="predicted"/>
<dbReference type="InterPro" id="IPR035069">
    <property type="entry name" value="TTHA1013/TTHA0281-like"/>
</dbReference>
<dbReference type="SUPFAM" id="SSF143100">
    <property type="entry name" value="TTHA1013/TTHA0281-like"/>
    <property type="match status" value="1"/>
</dbReference>
<dbReference type="EMBL" id="QWEE01000001">
    <property type="protein sequence ID" value="RII94878.1"/>
    <property type="molecule type" value="Genomic_DNA"/>
</dbReference>
<protein>
    <recommendedName>
        <fullName evidence="3">DUF1902 domain-containing protein</fullName>
    </recommendedName>
</protein>
<comment type="caution">
    <text evidence="1">The sequence shown here is derived from an EMBL/GenBank/DDBJ whole genome shotgun (WGS) entry which is preliminary data.</text>
</comment>
<sequence length="91" mass="10333">MPLLLHVYVYRESRYWIVVIPALSAVTQARSVSEIRLMARECAALLLDVPLERVRIGTVRRLSSVQVEGLPGREPLAQVGPGVRRGWGRRW</sequence>